<name>A0ABU7F121_9TELE</name>
<evidence type="ECO:0008006" key="4">
    <source>
        <dbReference type="Google" id="ProtNLM"/>
    </source>
</evidence>
<feature type="compositionally biased region" description="Low complexity" evidence="1">
    <location>
        <begin position="55"/>
        <end position="71"/>
    </location>
</feature>
<evidence type="ECO:0000313" key="2">
    <source>
        <dbReference type="EMBL" id="MED6292239.1"/>
    </source>
</evidence>
<organism evidence="2 3">
    <name type="scientific">Characodon lateralis</name>
    <dbReference type="NCBI Taxonomy" id="208331"/>
    <lineage>
        <taxon>Eukaryota</taxon>
        <taxon>Metazoa</taxon>
        <taxon>Chordata</taxon>
        <taxon>Craniata</taxon>
        <taxon>Vertebrata</taxon>
        <taxon>Euteleostomi</taxon>
        <taxon>Actinopterygii</taxon>
        <taxon>Neopterygii</taxon>
        <taxon>Teleostei</taxon>
        <taxon>Neoteleostei</taxon>
        <taxon>Acanthomorphata</taxon>
        <taxon>Ovalentaria</taxon>
        <taxon>Atherinomorphae</taxon>
        <taxon>Cyprinodontiformes</taxon>
        <taxon>Goodeidae</taxon>
        <taxon>Characodon</taxon>
    </lineage>
</organism>
<dbReference type="Proteomes" id="UP001352852">
    <property type="component" value="Unassembled WGS sequence"/>
</dbReference>
<evidence type="ECO:0000313" key="3">
    <source>
        <dbReference type="Proteomes" id="UP001352852"/>
    </source>
</evidence>
<keyword evidence="3" id="KW-1185">Reference proteome</keyword>
<comment type="caution">
    <text evidence="2">The sequence shown here is derived from an EMBL/GenBank/DDBJ whole genome shotgun (WGS) entry which is preliminary data.</text>
</comment>
<accession>A0ABU7F121</accession>
<dbReference type="EMBL" id="JAHUTJ010070777">
    <property type="protein sequence ID" value="MED6292239.1"/>
    <property type="molecule type" value="Genomic_DNA"/>
</dbReference>
<gene>
    <name evidence="2" type="ORF">CHARACLAT_031628</name>
</gene>
<proteinExistence type="predicted"/>
<reference evidence="2 3" key="1">
    <citation type="submission" date="2021-06" db="EMBL/GenBank/DDBJ databases">
        <authorList>
            <person name="Palmer J.M."/>
        </authorList>
    </citation>
    <scope>NUCLEOTIDE SEQUENCE [LARGE SCALE GENOMIC DNA]</scope>
    <source>
        <strain evidence="2 3">CL_MEX2019</strain>
        <tissue evidence="2">Muscle</tissue>
    </source>
</reference>
<sequence length="78" mass="8044">MGACAMPFACSTSNNITHSVFAGFSAASGCSEISCSQSQMFDELEVIAPLSASSLSLDRPSDSSDSPRSSLTGRDAFI</sequence>
<feature type="region of interest" description="Disordered" evidence="1">
    <location>
        <begin position="55"/>
        <end position="78"/>
    </location>
</feature>
<protein>
    <recommendedName>
        <fullName evidence="4">Secreted protein</fullName>
    </recommendedName>
</protein>
<evidence type="ECO:0000256" key="1">
    <source>
        <dbReference type="SAM" id="MobiDB-lite"/>
    </source>
</evidence>